<dbReference type="Proteomes" id="UP001054945">
    <property type="component" value="Unassembled WGS sequence"/>
</dbReference>
<proteinExistence type="predicted"/>
<reference evidence="1 2" key="1">
    <citation type="submission" date="2021-06" db="EMBL/GenBank/DDBJ databases">
        <title>Caerostris extrusa draft genome.</title>
        <authorList>
            <person name="Kono N."/>
            <person name="Arakawa K."/>
        </authorList>
    </citation>
    <scope>NUCLEOTIDE SEQUENCE [LARGE SCALE GENOMIC DNA]</scope>
</reference>
<protein>
    <submittedName>
        <fullName evidence="1">Uncharacterized protein</fullName>
    </submittedName>
</protein>
<organism evidence="1 2">
    <name type="scientific">Caerostris extrusa</name>
    <name type="common">Bark spider</name>
    <name type="synonym">Caerostris bankana</name>
    <dbReference type="NCBI Taxonomy" id="172846"/>
    <lineage>
        <taxon>Eukaryota</taxon>
        <taxon>Metazoa</taxon>
        <taxon>Ecdysozoa</taxon>
        <taxon>Arthropoda</taxon>
        <taxon>Chelicerata</taxon>
        <taxon>Arachnida</taxon>
        <taxon>Araneae</taxon>
        <taxon>Araneomorphae</taxon>
        <taxon>Entelegynae</taxon>
        <taxon>Araneoidea</taxon>
        <taxon>Araneidae</taxon>
        <taxon>Caerostris</taxon>
    </lineage>
</organism>
<name>A0AAV4WTV4_CAEEX</name>
<dbReference type="EMBL" id="BPLR01016679">
    <property type="protein sequence ID" value="GIY85703.1"/>
    <property type="molecule type" value="Genomic_DNA"/>
</dbReference>
<keyword evidence="2" id="KW-1185">Reference proteome</keyword>
<accession>A0AAV4WTV4</accession>
<dbReference type="AlphaFoldDB" id="A0AAV4WTV4"/>
<comment type="caution">
    <text evidence="1">The sequence shown here is derived from an EMBL/GenBank/DDBJ whole genome shotgun (WGS) entry which is preliminary data.</text>
</comment>
<evidence type="ECO:0000313" key="1">
    <source>
        <dbReference type="EMBL" id="GIY85703.1"/>
    </source>
</evidence>
<sequence length="100" mass="11674">MTPRYSQIFIHTSLIQNIQILILLCKSTCSKDCCTKLKRIKTKVYEFVERACVRQPEHPQSIIVHIPLRLSGIDTRPCPTRSPDFLSIERVWYIVDTNNN</sequence>
<evidence type="ECO:0000313" key="2">
    <source>
        <dbReference type="Proteomes" id="UP001054945"/>
    </source>
</evidence>
<gene>
    <name evidence="1" type="ORF">CEXT_518991</name>
</gene>